<dbReference type="EMBL" id="JSCE01000005">
    <property type="protein sequence ID" value="KHM53186.1"/>
    <property type="molecule type" value="Genomic_DNA"/>
</dbReference>
<dbReference type="eggNOG" id="ENOG5032YMC">
    <property type="taxonomic scope" value="Bacteria"/>
</dbReference>
<dbReference type="STRING" id="82374.NZ47_00320"/>
<name>A0A0B2K358_9FIRM</name>
<organism evidence="1 2">
    <name type="scientific">Anaerovibrio lipolyticus</name>
    <dbReference type="NCBI Taxonomy" id="82374"/>
    <lineage>
        <taxon>Bacteria</taxon>
        <taxon>Bacillati</taxon>
        <taxon>Bacillota</taxon>
        <taxon>Negativicutes</taxon>
        <taxon>Selenomonadales</taxon>
        <taxon>Selenomonadaceae</taxon>
        <taxon>Anaerovibrio</taxon>
    </lineage>
</organism>
<keyword evidence="2" id="KW-1185">Reference proteome</keyword>
<dbReference type="RefSeq" id="WP_027396137.1">
    <property type="nucleotide sequence ID" value="NZ_CAMKSO010000027.1"/>
</dbReference>
<proteinExistence type="predicted"/>
<comment type="caution">
    <text evidence="1">The sequence shown here is derived from an EMBL/GenBank/DDBJ whole genome shotgun (WGS) entry which is preliminary data.</text>
</comment>
<gene>
    <name evidence="1" type="ORF">NZ47_00320</name>
</gene>
<reference evidence="1 2" key="1">
    <citation type="journal article" date="2013" name="PLoS ONE">
        <title>Identification and characterization of three novel lipases belonging to families II and V from Anaerovibrio lipolyticus 5ST.</title>
        <authorList>
            <person name="Prive F."/>
            <person name="Kaderbhai N.N."/>
            <person name="Girdwood S."/>
            <person name="Worgan H.J."/>
            <person name="Pinloche E."/>
            <person name="Scollan N.D."/>
            <person name="Huws S.A."/>
            <person name="Newbold C.J."/>
        </authorList>
    </citation>
    <scope>NUCLEOTIDE SEQUENCE [LARGE SCALE GENOMIC DNA]</scope>
    <source>
        <strain evidence="1 2">5S</strain>
    </source>
</reference>
<evidence type="ECO:0000313" key="2">
    <source>
        <dbReference type="Proteomes" id="UP000030993"/>
    </source>
</evidence>
<accession>A0A0B2K358</accession>
<dbReference type="AlphaFoldDB" id="A0A0B2K358"/>
<evidence type="ECO:0000313" key="1">
    <source>
        <dbReference type="EMBL" id="KHM53186.1"/>
    </source>
</evidence>
<dbReference type="Proteomes" id="UP000030993">
    <property type="component" value="Unassembled WGS sequence"/>
</dbReference>
<sequence>MVLHGAVIIEQGVKFALLSVKQSVTQYTVRSTRFRQAVRPFFPNMPIILMSQDKDGVPHYYGRKDIVEFLKTVPLDRIPWKVYHIY</sequence>
<protein>
    <submittedName>
        <fullName evidence="1">Uncharacterized protein</fullName>
    </submittedName>
</protein>